<evidence type="ECO:0000256" key="2">
    <source>
        <dbReference type="SAM" id="Phobius"/>
    </source>
</evidence>
<dbReference type="PANTHER" id="PTHR10492">
    <property type="match status" value="1"/>
</dbReference>
<protein>
    <recommendedName>
        <fullName evidence="1">ATP-dependent DNA helicase</fullName>
        <ecNumber evidence="1">5.6.2.3</ecNumber>
    </recommendedName>
</protein>
<dbReference type="PANTHER" id="PTHR10492:SF98">
    <property type="entry name" value="ATP-DEPENDENT DNA HELICASE"/>
    <property type="match status" value="1"/>
</dbReference>
<feature type="domain" description="DNA helicase Pif1-like DEAD-box helicase" evidence="3">
    <location>
        <begin position="167"/>
        <end position="231"/>
    </location>
</feature>
<reference evidence="4" key="2">
    <citation type="journal article" date="2015" name="Data Brief">
        <title>Shoot transcriptome of the giant reed, Arundo donax.</title>
        <authorList>
            <person name="Barrero R.A."/>
            <person name="Guerrero F.D."/>
            <person name="Moolhuijzen P."/>
            <person name="Goolsby J.A."/>
            <person name="Tidwell J."/>
            <person name="Bellgard S.E."/>
            <person name="Bellgard M.I."/>
        </authorList>
    </citation>
    <scope>NUCLEOTIDE SEQUENCE</scope>
    <source>
        <tissue evidence="4">Shoot tissue taken approximately 20 cm above the soil surface</tissue>
    </source>
</reference>
<keyword evidence="1" id="KW-0378">Hydrolase</keyword>
<keyword evidence="1" id="KW-0347">Helicase</keyword>
<dbReference type="GO" id="GO:0006310">
    <property type="term" value="P:DNA recombination"/>
    <property type="evidence" value="ECO:0007669"/>
    <property type="project" value="UniProtKB-KW"/>
</dbReference>
<dbReference type="GO" id="GO:0016887">
    <property type="term" value="F:ATP hydrolysis activity"/>
    <property type="evidence" value="ECO:0007669"/>
    <property type="project" value="RHEA"/>
</dbReference>
<feature type="transmembrane region" description="Helical" evidence="2">
    <location>
        <begin position="217"/>
        <end position="238"/>
    </location>
</feature>
<dbReference type="Pfam" id="PF05970">
    <property type="entry name" value="PIF1"/>
    <property type="match status" value="1"/>
</dbReference>
<comment type="catalytic activity">
    <reaction evidence="1">
        <text>ATP + H2O = ADP + phosphate + H(+)</text>
        <dbReference type="Rhea" id="RHEA:13065"/>
        <dbReference type="ChEBI" id="CHEBI:15377"/>
        <dbReference type="ChEBI" id="CHEBI:15378"/>
        <dbReference type="ChEBI" id="CHEBI:30616"/>
        <dbReference type="ChEBI" id="CHEBI:43474"/>
        <dbReference type="ChEBI" id="CHEBI:456216"/>
        <dbReference type="EC" id="5.6.2.3"/>
    </reaction>
</comment>
<sequence length="239" mass="27029">MVLNIAKGCTSFEDIRTVNGIMQSSYKSACIALGLLNDDNEWIECIKEASNWASGMQLRQLFVTILCHCEITEPKRLWESNWEALSEDIQQTQTWTRRFTPPHKRKCALMEIEKLMGQAGKSLKEYPEIDLPNTANFSDTENRLINEEMNFDKDKLKDEHLQILNNLNLDQKKALDVIVESVDQSLGKLIFVDGYGGTGKTYLWKAVTTRLRSEGKIVLAVASSGIAVLLFVMVVVVVL</sequence>
<dbReference type="GO" id="GO:0000723">
    <property type="term" value="P:telomere maintenance"/>
    <property type="evidence" value="ECO:0007669"/>
    <property type="project" value="InterPro"/>
</dbReference>
<dbReference type="GO" id="GO:0005524">
    <property type="term" value="F:ATP binding"/>
    <property type="evidence" value="ECO:0007669"/>
    <property type="project" value="UniProtKB-KW"/>
</dbReference>
<organism evidence="4">
    <name type="scientific">Arundo donax</name>
    <name type="common">Giant reed</name>
    <name type="synonym">Donax arundinaceus</name>
    <dbReference type="NCBI Taxonomy" id="35708"/>
    <lineage>
        <taxon>Eukaryota</taxon>
        <taxon>Viridiplantae</taxon>
        <taxon>Streptophyta</taxon>
        <taxon>Embryophyta</taxon>
        <taxon>Tracheophyta</taxon>
        <taxon>Spermatophyta</taxon>
        <taxon>Magnoliopsida</taxon>
        <taxon>Liliopsida</taxon>
        <taxon>Poales</taxon>
        <taxon>Poaceae</taxon>
        <taxon>PACMAD clade</taxon>
        <taxon>Arundinoideae</taxon>
        <taxon>Arundineae</taxon>
        <taxon>Arundo</taxon>
    </lineage>
</organism>
<keyword evidence="2" id="KW-1133">Transmembrane helix</keyword>
<keyword evidence="2" id="KW-0812">Transmembrane</keyword>
<evidence type="ECO:0000259" key="3">
    <source>
        <dbReference type="Pfam" id="PF05970"/>
    </source>
</evidence>
<comment type="cofactor">
    <cofactor evidence="1">
        <name>Mg(2+)</name>
        <dbReference type="ChEBI" id="CHEBI:18420"/>
    </cofactor>
</comment>
<dbReference type="GO" id="GO:0006281">
    <property type="term" value="P:DNA repair"/>
    <property type="evidence" value="ECO:0007669"/>
    <property type="project" value="UniProtKB-KW"/>
</dbReference>
<keyword evidence="1" id="KW-0233">DNA recombination</keyword>
<proteinExistence type="inferred from homology"/>
<accession>A0A0A9DYU4</accession>
<reference evidence="4" key="1">
    <citation type="submission" date="2014-09" db="EMBL/GenBank/DDBJ databases">
        <authorList>
            <person name="Magalhaes I.L.F."/>
            <person name="Oliveira U."/>
            <person name="Santos F.R."/>
            <person name="Vidigal T.H.D.A."/>
            <person name="Brescovit A.D."/>
            <person name="Santos A.J."/>
        </authorList>
    </citation>
    <scope>NUCLEOTIDE SEQUENCE</scope>
    <source>
        <tissue evidence="4">Shoot tissue taken approximately 20 cm above the soil surface</tissue>
    </source>
</reference>
<keyword evidence="1" id="KW-0547">Nucleotide-binding</keyword>
<keyword evidence="1" id="KW-0234">DNA repair</keyword>
<dbReference type="Gene3D" id="3.40.50.300">
    <property type="entry name" value="P-loop containing nucleotide triphosphate hydrolases"/>
    <property type="match status" value="1"/>
</dbReference>
<dbReference type="AlphaFoldDB" id="A0A0A9DYU4"/>
<dbReference type="EC" id="5.6.2.3" evidence="1"/>
<evidence type="ECO:0000313" key="4">
    <source>
        <dbReference type="EMBL" id="JAD88922.1"/>
    </source>
</evidence>
<dbReference type="SUPFAM" id="SSF52540">
    <property type="entry name" value="P-loop containing nucleoside triphosphate hydrolases"/>
    <property type="match status" value="1"/>
</dbReference>
<dbReference type="InterPro" id="IPR010285">
    <property type="entry name" value="DNA_helicase_pif1-like_DEAD"/>
</dbReference>
<dbReference type="EMBL" id="GBRH01208973">
    <property type="protein sequence ID" value="JAD88922.1"/>
    <property type="molecule type" value="Transcribed_RNA"/>
</dbReference>
<name>A0A0A9DYU4_ARUDO</name>
<dbReference type="InterPro" id="IPR027417">
    <property type="entry name" value="P-loop_NTPase"/>
</dbReference>
<dbReference type="GO" id="GO:0043139">
    <property type="term" value="F:5'-3' DNA helicase activity"/>
    <property type="evidence" value="ECO:0007669"/>
    <property type="project" value="UniProtKB-EC"/>
</dbReference>
<keyword evidence="2" id="KW-0472">Membrane</keyword>
<keyword evidence="1" id="KW-0067">ATP-binding</keyword>
<evidence type="ECO:0000256" key="1">
    <source>
        <dbReference type="RuleBase" id="RU363044"/>
    </source>
</evidence>
<comment type="similarity">
    <text evidence="1">Belongs to the helicase family.</text>
</comment>
<keyword evidence="1" id="KW-0227">DNA damage</keyword>